<sequence length="69" mass="7453">MQVLFTNKVFLAGGGADLMTIFTSLAPFRASQQKVADHSGRSVRLPRNVVGVSSYRAAIGREKGECKLL</sequence>
<accession>A0A5B7KGK1</accession>
<proteinExistence type="predicted"/>
<dbReference type="Proteomes" id="UP000324222">
    <property type="component" value="Unassembled WGS sequence"/>
</dbReference>
<name>A0A5B7KGK1_PORTR</name>
<dbReference type="EMBL" id="VSRR010150587">
    <property type="protein sequence ID" value="MPD06330.1"/>
    <property type="molecule type" value="Genomic_DNA"/>
</dbReference>
<dbReference type="AlphaFoldDB" id="A0A5B7KGK1"/>
<keyword evidence="2" id="KW-1185">Reference proteome</keyword>
<protein>
    <submittedName>
        <fullName evidence="1">Uncharacterized protein</fullName>
    </submittedName>
</protein>
<comment type="caution">
    <text evidence="1">The sequence shown here is derived from an EMBL/GenBank/DDBJ whole genome shotgun (WGS) entry which is preliminary data.</text>
</comment>
<evidence type="ECO:0000313" key="2">
    <source>
        <dbReference type="Proteomes" id="UP000324222"/>
    </source>
</evidence>
<gene>
    <name evidence="1" type="ORF">E2C01_102136</name>
</gene>
<organism evidence="1 2">
    <name type="scientific">Portunus trituberculatus</name>
    <name type="common">Swimming crab</name>
    <name type="synonym">Neptunus trituberculatus</name>
    <dbReference type="NCBI Taxonomy" id="210409"/>
    <lineage>
        <taxon>Eukaryota</taxon>
        <taxon>Metazoa</taxon>
        <taxon>Ecdysozoa</taxon>
        <taxon>Arthropoda</taxon>
        <taxon>Crustacea</taxon>
        <taxon>Multicrustacea</taxon>
        <taxon>Malacostraca</taxon>
        <taxon>Eumalacostraca</taxon>
        <taxon>Eucarida</taxon>
        <taxon>Decapoda</taxon>
        <taxon>Pleocyemata</taxon>
        <taxon>Brachyura</taxon>
        <taxon>Eubrachyura</taxon>
        <taxon>Portunoidea</taxon>
        <taxon>Portunidae</taxon>
        <taxon>Portuninae</taxon>
        <taxon>Portunus</taxon>
    </lineage>
</organism>
<evidence type="ECO:0000313" key="1">
    <source>
        <dbReference type="EMBL" id="MPD06330.1"/>
    </source>
</evidence>
<reference evidence="1 2" key="1">
    <citation type="submission" date="2019-05" db="EMBL/GenBank/DDBJ databases">
        <title>Another draft genome of Portunus trituberculatus and its Hox gene families provides insights of decapod evolution.</title>
        <authorList>
            <person name="Jeong J.-H."/>
            <person name="Song I."/>
            <person name="Kim S."/>
            <person name="Choi T."/>
            <person name="Kim D."/>
            <person name="Ryu S."/>
            <person name="Kim W."/>
        </authorList>
    </citation>
    <scope>NUCLEOTIDE SEQUENCE [LARGE SCALE GENOMIC DNA]</scope>
    <source>
        <tissue evidence="1">Muscle</tissue>
    </source>
</reference>